<feature type="non-terminal residue" evidence="1">
    <location>
        <position position="19"/>
    </location>
</feature>
<accession>A0AAV6TGX6</accession>
<sequence length="19" mass="2276">MLEMAIFLTLAVCYREERS</sequence>
<evidence type="ECO:0000313" key="1">
    <source>
        <dbReference type="EMBL" id="KAG8170763.1"/>
    </source>
</evidence>
<protein>
    <submittedName>
        <fullName evidence="1">Uncharacterized protein</fullName>
    </submittedName>
</protein>
<organism evidence="1 2">
    <name type="scientific">Oedothorax gibbosus</name>
    <dbReference type="NCBI Taxonomy" id="931172"/>
    <lineage>
        <taxon>Eukaryota</taxon>
        <taxon>Metazoa</taxon>
        <taxon>Ecdysozoa</taxon>
        <taxon>Arthropoda</taxon>
        <taxon>Chelicerata</taxon>
        <taxon>Arachnida</taxon>
        <taxon>Araneae</taxon>
        <taxon>Araneomorphae</taxon>
        <taxon>Entelegynae</taxon>
        <taxon>Araneoidea</taxon>
        <taxon>Linyphiidae</taxon>
        <taxon>Erigoninae</taxon>
        <taxon>Oedothorax</taxon>
    </lineage>
</organism>
<evidence type="ECO:0000313" key="2">
    <source>
        <dbReference type="Proteomes" id="UP000827092"/>
    </source>
</evidence>
<dbReference type="EMBL" id="JAFNEN010004935">
    <property type="protein sequence ID" value="KAG8170763.1"/>
    <property type="molecule type" value="Genomic_DNA"/>
</dbReference>
<keyword evidence="2" id="KW-1185">Reference proteome</keyword>
<comment type="caution">
    <text evidence="1">The sequence shown here is derived from an EMBL/GenBank/DDBJ whole genome shotgun (WGS) entry which is preliminary data.</text>
</comment>
<name>A0AAV6TGX6_9ARAC</name>
<gene>
    <name evidence="1" type="ORF">JTE90_002672</name>
</gene>
<reference evidence="1 2" key="1">
    <citation type="journal article" date="2022" name="Nat. Ecol. Evol.">
        <title>A masculinizing supergene underlies an exaggerated male reproductive morph in a spider.</title>
        <authorList>
            <person name="Hendrickx F."/>
            <person name="De Corte Z."/>
            <person name="Sonet G."/>
            <person name="Van Belleghem S.M."/>
            <person name="Kostlbacher S."/>
            <person name="Vangestel C."/>
        </authorList>
    </citation>
    <scope>NUCLEOTIDE SEQUENCE [LARGE SCALE GENOMIC DNA]</scope>
    <source>
        <strain evidence="1">W744_W776</strain>
    </source>
</reference>
<proteinExistence type="predicted"/>
<dbReference type="Proteomes" id="UP000827092">
    <property type="component" value="Unassembled WGS sequence"/>
</dbReference>
<dbReference type="AlphaFoldDB" id="A0AAV6TGX6"/>